<evidence type="ECO:0000313" key="2">
    <source>
        <dbReference type="EMBL" id="EKG11831.1"/>
    </source>
</evidence>
<feature type="region of interest" description="Disordered" evidence="1">
    <location>
        <begin position="1"/>
        <end position="42"/>
    </location>
</feature>
<dbReference type="Proteomes" id="UP000007129">
    <property type="component" value="Unassembled WGS sequence"/>
</dbReference>
<sequence length="99" mass="11204">MAANDRKDATETSDVKDGAGTDSREESISDVEVQGDYGSGRDHIFSDTKVADYWRNIYENAKYEGRHRFDPAFTWTAQEELRVRRKVSYASLADGCTLC</sequence>
<gene>
    <name evidence="2" type="ORF">MPH_11327</name>
</gene>
<accession>K2QPG5</accession>
<dbReference type="InParanoid" id="K2QPG5"/>
<protein>
    <submittedName>
        <fullName evidence="2">Uncharacterized protein</fullName>
    </submittedName>
</protein>
<dbReference type="EMBL" id="AHHD01000467">
    <property type="protein sequence ID" value="EKG11831.1"/>
    <property type="molecule type" value="Genomic_DNA"/>
</dbReference>
<comment type="caution">
    <text evidence="2">The sequence shown here is derived from an EMBL/GenBank/DDBJ whole genome shotgun (WGS) entry which is preliminary data.</text>
</comment>
<evidence type="ECO:0000256" key="1">
    <source>
        <dbReference type="SAM" id="MobiDB-lite"/>
    </source>
</evidence>
<feature type="compositionally biased region" description="Basic and acidic residues" evidence="1">
    <location>
        <begin position="1"/>
        <end position="27"/>
    </location>
</feature>
<dbReference type="VEuPathDB" id="FungiDB:MPH_11327"/>
<organism evidence="2 3">
    <name type="scientific">Macrophomina phaseolina (strain MS6)</name>
    <name type="common">Charcoal rot fungus</name>
    <dbReference type="NCBI Taxonomy" id="1126212"/>
    <lineage>
        <taxon>Eukaryota</taxon>
        <taxon>Fungi</taxon>
        <taxon>Dikarya</taxon>
        <taxon>Ascomycota</taxon>
        <taxon>Pezizomycotina</taxon>
        <taxon>Dothideomycetes</taxon>
        <taxon>Dothideomycetes incertae sedis</taxon>
        <taxon>Botryosphaeriales</taxon>
        <taxon>Botryosphaeriaceae</taxon>
        <taxon>Macrophomina</taxon>
    </lineage>
</organism>
<reference evidence="2 3" key="1">
    <citation type="journal article" date="2012" name="BMC Genomics">
        <title>Tools to kill: Genome of one of the most destructive plant pathogenic fungi Macrophomina phaseolina.</title>
        <authorList>
            <person name="Islam M.S."/>
            <person name="Haque M.S."/>
            <person name="Islam M.M."/>
            <person name="Emdad E.M."/>
            <person name="Halim A."/>
            <person name="Hossen Q.M.M."/>
            <person name="Hossain M.Z."/>
            <person name="Ahmed B."/>
            <person name="Rahim S."/>
            <person name="Rahman M.S."/>
            <person name="Alam M.M."/>
            <person name="Hou S."/>
            <person name="Wan X."/>
            <person name="Saito J.A."/>
            <person name="Alam M."/>
        </authorList>
    </citation>
    <scope>NUCLEOTIDE SEQUENCE [LARGE SCALE GENOMIC DNA]</scope>
    <source>
        <strain evidence="2 3">MS6</strain>
    </source>
</reference>
<evidence type="ECO:0000313" key="3">
    <source>
        <dbReference type="Proteomes" id="UP000007129"/>
    </source>
</evidence>
<name>K2QPG5_MACPH</name>
<proteinExistence type="predicted"/>
<dbReference type="OrthoDB" id="1935484at2759"/>
<dbReference type="HOGENOM" id="CLU_2320851_0_0_1"/>
<dbReference type="AlphaFoldDB" id="K2QPG5"/>